<gene>
    <name evidence="1" type="ORF">Dsi01nite_048130</name>
</gene>
<name>A0A919PNB7_9ACTN</name>
<sequence>MHLDDLERRLVDPHEDLLAEGALLGAVDEQDGIRPHRRHSDHFDRATWHHANNGRSGHQVFKPHDVELTRNRIDQS</sequence>
<dbReference type="EMBL" id="BONQ01000077">
    <property type="protein sequence ID" value="GIG46772.1"/>
    <property type="molecule type" value="Genomic_DNA"/>
</dbReference>
<dbReference type="Proteomes" id="UP000660611">
    <property type="component" value="Unassembled WGS sequence"/>
</dbReference>
<evidence type="ECO:0000313" key="2">
    <source>
        <dbReference type="Proteomes" id="UP000660611"/>
    </source>
</evidence>
<accession>A0A919PNB7</accession>
<keyword evidence="2" id="KW-1185">Reference proteome</keyword>
<comment type="caution">
    <text evidence="1">The sequence shown here is derived from an EMBL/GenBank/DDBJ whole genome shotgun (WGS) entry which is preliminary data.</text>
</comment>
<proteinExistence type="predicted"/>
<reference evidence="1" key="1">
    <citation type="submission" date="2021-01" db="EMBL/GenBank/DDBJ databases">
        <title>Whole genome shotgun sequence of Dactylosporangium siamense NBRC 106093.</title>
        <authorList>
            <person name="Komaki H."/>
            <person name="Tamura T."/>
        </authorList>
    </citation>
    <scope>NUCLEOTIDE SEQUENCE</scope>
    <source>
        <strain evidence="1">NBRC 106093</strain>
    </source>
</reference>
<organism evidence="1 2">
    <name type="scientific">Dactylosporangium siamense</name>
    <dbReference type="NCBI Taxonomy" id="685454"/>
    <lineage>
        <taxon>Bacteria</taxon>
        <taxon>Bacillati</taxon>
        <taxon>Actinomycetota</taxon>
        <taxon>Actinomycetes</taxon>
        <taxon>Micromonosporales</taxon>
        <taxon>Micromonosporaceae</taxon>
        <taxon>Dactylosporangium</taxon>
    </lineage>
</organism>
<evidence type="ECO:0000313" key="1">
    <source>
        <dbReference type="EMBL" id="GIG46772.1"/>
    </source>
</evidence>
<dbReference type="AlphaFoldDB" id="A0A919PNB7"/>
<protein>
    <submittedName>
        <fullName evidence="1">Uncharacterized protein</fullName>
    </submittedName>
</protein>